<dbReference type="Pfam" id="PF00155">
    <property type="entry name" value="Aminotran_1_2"/>
    <property type="match status" value="1"/>
</dbReference>
<dbReference type="PROSITE" id="PS00599">
    <property type="entry name" value="AA_TRANSFER_CLASS_2"/>
    <property type="match status" value="1"/>
</dbReference>
<comment type="cofactor">
    <cofactor evidence="1 9">
        <name>pyridoxal 5'-phosphate</name>
        <dbReference type="ChEBI" id="CHEBI:597326"/>
    </cofactor>
</comment>
<evidence type="ECO:0000256" key="4">
    <source>
        <dbReference type="ARBA" id="ARBA00022576"/>
    </source>
</evidence>
<dbReference type="InterPro" id="IPR005861">
    <property type="entry name" value="HisP_aminotrans"/>
</dbReference>
<dbReference type="CDD" id="cd00609">
    <property type="entry name" value="AAT_like"/>
    <property type="match status" value="1"/>
</dbReference>
<evidence type="ECO:0000256" key="8">
    <source>
        <dbReference type="ARBA" id="ARBA00047481"/>
    </source>
</evidence>
<dbReference type="InterPro" id="IPR001917">
    <property type="entry name" value="Aminotrans_II_pyridoxalP_BS"/>
</dbReference>
<keyword evidence="12" id="KW-1185">Reference proteome</keyword>
<feature type="domain" description="Aminotransferase class I/classII large" evidence="10">
    <location>
        <begin position="30"/>
        <end position="355"/>
    </location>
</feature>
<organism evidence="11 12">
    <name type="scientific">Fictibacillus enclensis</name>
    <dbReference type="NCBI Taxonomy" id="1017270"/>
    <lineage>
        <taxon>Bacteria</taxon>
        <taxon>Bacillati</taxon>
        <taxon>Bacillota</taxon>
        <taxon>Bacilli</taxon>
        <taxon>Bacillales</taxon>
        <taxon>Fictibacillaceae</taxon>
        <taxon>Fictibacillus</taxon>
    </lineage>
</organism>
<dbReference type="Gene3D" id="3.90.1150.10">
    <property type="entry name" value="Aspartate Aminotransferase, domain 1"/>
    <property type="match status" value="1"/>
</dbReference>
<dbReference type="UniPathway" id="UPA00031">
    <property type="reaction ID" value="UER00012"/>
</dbReference>
<evidence type="ECO:0000256" key="1">
    <source>
        <dbReference type="ARBA" id="ARBA00001933"/>
    </source>
</evidence>
<dbReference type="InterPro" id="IPR015424">
    <property type="entry name" value="PyrdxlP-dep_Trfase"/>
</dbReference>
<evidence type="ECO:0000313" key="12">
    <source>
        <dbReference type="Proteomes" id="UP000054099"/>
    </source>
</evidence>
<protein>
    <recommendedName>
        <fullName evidence="9">Histidinol-phosphate aminotransferase</fullName>
        <ecNumber evidence="9">2.6.1.9</ecNumber>
    </recommendedName>
    <alternativeName>
        <fullName evidence="9">Imidazole acetol-phosphate transaminase</fullName>
    </alternativeName>
</protein>
<dbReference type="NCBIfam" id="TIGR01141">
    <property type="entry name" value="hisC"/>
    <property type="match status" value="1"/>
</dbReference>
<dbReference type="InterPro" id="IPR004839">
    <property type="entry name" value="Aminotransferase_I/II_large"/>
</dbReference>
<comment type="subunit">
    <text evidence="3 9">Homodimer.</text>
</comment>
<gene>
    <name evidence="9" type="primary">hisC</name>
    <name evidence="11" type="ORF">AS030_08785</name>
</gene>
<accession>A0A0V8JEQ9</accession>
<dbReference type="Gene3D" id="3.40.640.10">
    <property type="entry name" value="Type I PLP-dependent aspartate aminotransferase-like (Major domain)"/>
    <property type="match status" value="1"/>
</dbReference>
<dbReference type="GO" id="GO:0000105">
    <property type="term" value="P:L-histidine biosynthetic process"/>
    <property type="evidence" value="ECO:0007669"/>
    <property type="project" value="UniProtKB-UniRule"/>
</dbReference>
<evidence type="ECO:0000259" key="10">
    <source>
        <dbReference type="Pfam" id="PF00155"/>
    </source>
</evidence>
<dbReference type="PANTHER" id="PTHR43643">
    <property type="entry name" value="HISTIDINOL-PHOSPHATE AMINOTRANSFERASE 2"/>
    <property type="match status" value="1"/>
</dbReference>
<evidence type="ECO:0000256" key="6">
    <source>
        <dbReference type="ARBA" id="ARBA00022898"/>
    </source>
</evidence>
<comment type="catalytic activity">
    <reaction evidence="8 9">
        <text>L-histidinol phosphate + 2-oxoglutarate = 3-(imidazol-4-yl)-2-oxopropyl phosphate + L-glutamate</text>
        <dbReference type="Rhea" id="RHEA:23744"/>
        <dbReference type="ChEBI" id="CHEBI:16810"/>
        <dbReference type="ChEBI" id="CHEBI:29985"/>
        <dbReference type="ChEBI" id="CHEBI:57766"/>
        <dbReference type="ChEBI" id="CHEBI:57980"/>
        <dbReference type="EC" id="2.6.1.9"/>
    </reaction>
</comment>
<name>A0A0V8JEQ9_9BACL</name>
<dbReference type="HAMAP" id="MF_01023">
    <property type="entry name" value="HisC_aminotrans_2"/>
    <property type="match status" value="1"/>
</dbReference>
<keyword evidence="6 9" id="KW-0663">Pyridoxal phosphate</keyword>
<dbReference type="SUPFAM" id="SSF53383">
    <property type="entry name" value="PLP-dependent transferases"/>
    <property type="match status" value="1"/>
</dbReference>
<reference evidence="11 12" key="1">
    <citation type="journal article" date="2014" name="Antonie Van Leeuwenhoek">
        <title>Fictibacillus enclensis sp. nov., isolated from marine sediment.</title>
        <authorList>
            <person name="Dastager S.G."/>
            <person name="Mawlankar R."/>
            <person name="Srinivasan K."/>
            <person name="Tang S.K."/>
            <person name="Lee J.C."/>
            <person name="Ramana V.V."/>
            <person name="Shouche Y.S."/>
        </authorList>
    </citation>
    <scope>NUCLEOTIDE SEQUENCE [LARGE SCALE GENOMIC DNA]</scope>
    <source>
        <strain evidence="11 12">NIO-1003</strain>
    </source>
</reference>
<dbReference type="GO" id="GO:0004400">
    <property type="term" value="F:histidinol-phosphate transaminase activity"/>
    <property type="evidence" value="ECO:0007669"/>
    <property type="project" value="UniProtKB-UniRule"/>
</dbReference>
<keyword evidence="4 9" id="KW-0032">Aminotransferase</keyword>
<dbReference type="PANTHER" id="PTHR43643:SF3">
    <property type="entry name" value="HISTIDINOL-PHOSPHATE AMINOTRANSFERASE"/>
    <property type="match status" value="1"/>
</dbReference>
<dbReference type="InterPro" id="IPR015421">
    <property type="entry name" value="PyrdxlP-dep_Trfase_major"/>
</dbReference>
<sequence length="370" mass="41648">MEAKKQLQNLTPYQPGKPIEEVKREYGLTKITKLASNENPYGSSPSVRDAIIAETAHLGLYPDGYSAELREELSEFLGVKQEKLIFGNGSDEVVQILSRSYLREGTNTVMAEHTFPQYKHNAIIEGAEIREVPLINGEHDLKGMLGAINENTRIVWLCSPNNPTGHYISQKAFESFMAEVPEHVLVVSDEAYYEYVVAEDYPETIPYLSQYPNLVIMRTFSKAYGLAALRIGYGIADERIIRAIEPAREPFNTSRIAQAAARAAIKDQDFLASCLDRNRKGLKQYYDFCEKNGLSYYPSQGNFILIDFNEDANKLFQHLLERGYIVRSGAALGFPTSLRITVGDEIQNKEIISHLETYLETAAGIKKETV</sequence>
<dbReference type="InterPro" id="IPR015422">
    <property type="entry name" value="PyrdxlP-dep_Trfase_small"/>
</dbReference>
<comment type="pathway">
    <text evidence="2 9">Amino-acid biosynthesis; L-histidine biosynthesis; L-histidine from 5-phospho-alpha-D-ribose 1-diphosphate: step 7/9.</text>
</comment>
<evidence type="ECO:0000256" key="9">
    <source>
        <dbReference type="HAMAP-Rule" id="MF_01023"/>
    </source>
</evidence>
<dbReference type="Proteomes" id="UP000054099">
    <property type="component" value="Unassembled WGS sequence"/>
</dbReference>
<dbReference type="RefSeq" id="WP_061970646.1">
    <property type="nucleotide sequence ID" value="NZ_FMAV01000001.1"/>
</dbReference>
<feature type="modified residue" description="N6-(pyridoxal phosphate)lysine" evidence="9">
    <location>
        <position position="222"/>
    </location>
</feature>
<evidence type="ECO:0000256" key="5">
    <source>
        <dbReference type="ARBA" id="ARBA00022679"/>
    </source>
</evidence>
<evidence type="ECO:0000256" key="7">
    <source>
        <dbReference type="ARBA" id="ARBA00023102"/>
    </source>
</evidence>
<dbReference type="OrthoDB" id="9813612at2"/>
<dbReference type="AlphaFoldDB" id="A0A0V8JEQ9"/>
<comment type="caution">
    <text evidence="11">The sequence shown here is derived from an EMBL/GenBank/DDBJ whole genome shotgun (WGS) entry which is preliminary data.</text>
</comment>
<dbReference type="GO" id="GO:0030170">
    <property type="term" value="F:pyridoxal phosphate binding"/>
    <property type="evidence" value="ECO:0007669"/>
    <property type="project" value="InterPro"/>
</dbReference>
<comment type="similarity">
    <text evidence="9">Belongs to the class-II pyridoxal-phosphate-dependent aminotransferase family. Histidinol-phosphate aminotransferase subfamily.</text>
</comment>
<dbReference type="InterPro" id="IPR050106">
    <property type="entry name" value="HistidinolP_aminotransfase"/>
</dbReference>
<keyword evidence="5 9" id="KW-0808">Transferase</keyword>
<dbReference type="EC" id="2.6.1.9" evidence="9"/>
<dbReference type="EMBL" id="LNQN01000001">
    <property type="protein sequence ID" value="KSU85575.1"/>
    <property type="molecule type" value="Genomic_DNA"/>
</dbReference>
<evidence type="ECO:0000256" key="3">
    <source>
        <dbReference type="ARBA" id="ARBA00011738"/>
    </source>
</evidence>
<evidence type="ECO:0000256" key="2">
    <source>
        <dbReference type="ARBA" id="ARBA00005011"/>
    </source>
</evidence>
<keyword evidence="7 9" id="KW-0368">Histidine biosynthesis</keyword>
<proteinExistence type="inferred from homology"/>
<keyword evidence="9" id="KW-0028">Amino-acid biosynthesis</keyword>
<evidence type="ECO:0000313" key="11">
    <source>
        <dbReference type="EMBL" id="KSU85575.1"/>
    </source>
</evidence>